<dbReference type="InterPro" id="IPR027417">
    <property type="entry name" value="P-loop_NTPase"/>
</dbReference>
<protein>
    <recommendedName>
        <fullName evidence="4">Dynamin family protein</fullName>
    </recommendedName>
</protein>
<dbReference type="Proteomes" id="UP000248790">
    <property type="component" value="Unassembled WGS sequence"/>
</dbReference>
<dbReference type="SUPFAM" id="SSF52540">
    <property type="entry name" value="P-loop containing nucleoside triphosphate hydrolases"/>
    <property type="match status" value="1"/>
</dbReference>
<dbReference type="RefSeq" id="WP_111628268.1">
    <property type="nucleotide sequence ID" value="NZ_QLMC01000002.1"/>
</dbReference>
<dbReference type="AlphaFoldDB" id="A0A327X5A3"/>
<gene>
    <name evidence="2" type="ORF">LX87_02241</name>
</gene>
<evidence type="ECO:0008006" key="4">
    <source>
        <dbReference type="Google" id="ProtNLM"/>
    </source>
</evidence>
<sequence length="734" mass="84379">MTSSFTREQQINSIIGKRQALAKKLNNIRQQLTSLNAAIDVMEQRREEIFNSTNNETVRFRLLSIELDRLRQSIISEEQNITRYHSRFARKTLNIGVVGLARQGKSRLLHSLSGLDSNAIPAGPFGHCTGARSTIVHNPALDPRGEIYFYTKDEFVRNVIAPYYSELLDSSPPPATLDEFESRPLPTLPIEKQQSVSARVKYAQLELYKNHLADYKPLLSQTSPKYVPIDTVREYIAQDDSAGQRVFFNYLAVREARVICTFPHENVGDIAFIDMPGLGDTGLVAENWLLSALSNDVDIVLFVKKPSGLGEVWKPQEIDLYDTTRGVFPELPLEMWSFLVMNHVRSSSPNEDNLRNCERLLGEKSEQLKFAGSVIADCSSPDEVKERVLQNVLDYLTQNIERIDHLYVNSLYDRLRGLQSQVKAEMQKAKEALGTVSESTPFNFNSFNRLFRDVIKRVYSGFEQLIKELRDQREIPDASFQEYVSRAQENAYADSGIPSIEQIEDTRNLLGGYKSACEYYLNYNRTHLTQHFESLEEGLSRSVESVKVQLAEVLRNAYQGRLNHLSSNIGTSFLRDVTTQLGDQYPALHPAFEMLIDFKLSYQGFFYYRLRRHLDYLTPDTGMAELSVKPTAKEIQDLLIAMHKIVLENLKDELLYWPIEINHAIFAMIEQFVDKVLRSENALDEWQSFYIENRAKVWPENFQELSVNNGLRWQWLEITERLSTINKSILTFES</sequence>
<evidence type="ECO:0000313" key="3">
    <source>
        <dbReference type="Proteomes" id="UP000248790"/>
    </source>
</evidence>
<dbReference type="OrthoDB" id="530015at2"/>
<name>A0A327X5A3_LARAB</name>
<organism evidence="2 3">
    <name type="scientific">Larkinella arboricola</name>
    <dbReference type="NCBI Taxonomy" id="643671"/>
    <lineage>
        <taxon>Bacteria</taxon>
        <taxon>Pseudomonadati</taxon>
        <taxon>Bacteroidota</taxon>
        <taxon>Cytophagia</taxon>
        <taxon>Cytophagales</taxon>
        <taxon>Spirosomataceae</taxon>
        <taxon>Larkinella</taxon>
    </lineage>
</organism>
<keyword evidence="3" id="KW-1185">Reference proteome</keyword>
<feature type="coiled-coil region" evidence="1">
    <location>
        <begin position="18"/>
        <end position="45"/>
    </location>
</feature>
<keyword evidence="1" id="KW-0175">Coiled coil</keyword>
<evidence type="ECO:0000313" key="2">
    <source>
        <dbReference type="EMBL" id="RAK00534.1"/>
    </source>
</evidence>
<proteinExistence type="predicted"/>
<accession>A0A327X5A3</accession>
<dbReference type="EMBL" id="QLMC01000002">
    <property type="protein sequence ID" value="RAK00534.1"/>
    <property type="molecule type" value="Genomic_DNA"/>
</dbReference>
<comment type="caution">
    <text evidence="2">The sequence shown here is derived from an EMBL/GenBank/DDBJ whole genome shotgun (WGS) entry which is preliminary data.</text>
</comment>
<evidence type="ECO:0000256" key="1">
    <source>
        <dbReference type="SAM" id="Coils"/>
    </source>
</evidence>
<reference evidence="2 3" key="1">
    <citation type="submission" date="2018-06" db="EMBL/GenBank/DDBJ databases">
        <title>Genomic Encyclopedia of Archaeal and Bacterial Type Strains, Phase II (KMG-II): from individual species to whole genera.</title>
        <authorList>
            <person name="Goeker M."/>
        </authorList>
    </citation>
    <scope>NUCLEOTIDE SEQUENCE [LARGE SCALE GENOMIC DNA]</scope>
    <source>
        <strain evidence="2 3">DSM 21851</strain>
    </source>
</reference>